<reference evidence="3" key="1">
    <citation type="submission" date="2023-02" db="EMBL/GenBank/DDBJ databases">
        <title>A novel hydrolase synthesized by Rhodococcus erythropolis HQ is responsible for the detoxification of Zearalenone.</title>
        <authorList>
            <person name="Hu J."/>
            <person name="Xu J."/>
        </authorList>
    </citation>
    <scope>NUCLEOTIDE SEQUENCE</scope>
    <source>
        <strain evidence="3">HQ</strain>
    </source>
</reference>
<organism evidence="3 4">
    <name type="scientific">Rhodococcus qingshengii</name>
    <dbReference type="NCBI Taxonomy" id="334542"/>
    <lineage>
        <taxon>Bacteria</taxon>
        <taxon>Bacillati</taxon>
        <taxon>Actinomycetota</taxon>
        <taxon>Actinomycetes</taxon>
        <taxon>Mycobacteriales</taxon>
        <taxon>Nocardiaceae</taxon>
        <taxon>Rhodococcus</taxon>
        <taxon>Rhodococcus erythropolis group</taxon>
    </lineage>
</organism>
<dbReference type="SUPFAM" id="SSF50242">
    <property type="entry name" value="TIMP-like"/>
    <property type="match status" value="1"/>
</dbReference>
<evidence type="ECO:0008006" key="5">
    <source>
        <dbReference type="Google" id="ProtNLM"/>
    </source>
</evidence>
<dbReference type="AlphaFoldDB" id="A0AAW6LIT8"/>
<dbReference type="Proteomes" id="UP001217325">
    <property type="component" value="Unassembled WGS sequence"/>
</dbReference>
<feature type="transmembrane region" description="Helical" evidence="1">
    <location>
        <begin position="162"/>
        <end position="182"/>
    </location>
</feature>
<gene>
    <name evidence="3" type="ORF">PXH69_21720</name>
</gene>
<evidence type="ECO:0000313" key="3">
    <source>
        <dbReference type="EMBL" id="MDE8647597.1"/>
    </source>
</evidence>
<keyword evidence="1" id="KW-0472">Membrane</keyword>
<dbReference type="Gene3D" id="2.40.50.120">
    <property type="match status" value="1"/>
</dbReference>
<evidence type="ECO:0000256" key="1">
    <source>
        <dbReference type="SAM" id="Phobius"/>
    </source>
</evidence>
<dbReference type="EMBL" id="JARDXE010000014">
    <property type="protein sequence ID" value="MDE8647597.1"/>
    <property type="molecule type" value="Genomic_DNA"/>
</dbReference>
<evidence type="ECO:0000313" key="4">
    <source>
        <dbReference type="Proteomes" id="UP001217325"/>
    </source>
</evidence>
<keyword evidence="1" id="KW-1133">Transmembrane helix</keyword>
<sequence>MRWLLSMLIVAGLAGALPLATSAPAYACSCVYAPDGPEIVEQVSQAASVFTGTVTDKREREPMWIYEFDVREVFSGDVGPTATVSAYELSASCGLSFEVGTEYIVFTSKRENPAASWSVNSCSATTQSTNDRTRATAVIVYGTPRTIDPQSSVGTGDGEKSLWWVLAAIGGAAALVVVALVWRLRLPRR</sequence>
<name>A0AAW6LIT8_RHOSG</name>
<keyword evidence="2" id="KW-0732">Signal</keyword>
<dbReference type="InterPro" id="IPR008993">
    <property type="entry name" value="TIMP-like_OB-fold"/>
</dbReference>
<accession>A0AAW6LIT8</accession>
<dbReference type="RefSeq" id="WP_275232162.1">
    <property type="nucleotide sequence ID" value="NZ_JARDXE010000014.1"/>
</dbReference>
<protein>
    <recommendedName>
        <fullName evidence="5">Tissue inhibitor of metalloproteinase</fullName>
    </recommendedName>
</protein>
<feature type="chain" id="PRO_5043577373" description="Tissue inhibitor of metalloproteinase" evidence="2">
    <location>
        <begin position="28"/>
        <end position="189"/>
    </location>
</feature>
<proteinExistence type="predicted"/>
<comment type="caution">
    <text evidence="3">The sequence shown here is derived from an EMBL/GenBank/DDBJ whole genome shotgun (WGS) entry which is preliminary data.</text>
</comment>
<evidence type="ECO:0000256" key="2">
    <source>
        <dbReference type="SAM" id="SignalP"/>
    </source>
</evidence>
<keyword evidence="1" id="KW-0812">Transmembrane</keyword>
<feature type="signal peptide" evidence="2">
    <location>
        <begin position="1"/>
        <end position="27"/>
    </location>
</feature>